<dbReference type="GeneID" id="57013665"/>
<dbReference type="Proteomes" id="UP000295472">
    <property type="component" value="Unassembled WGS sequence"/>
</dbReference>
<organism evidence="3 6">
    <name type="scientific">Halanaerobium congolense</name>
    <dbReference type="NCBI Taxonomy" id="54121"/>
    <lineage>
        <taxon>Bacteria</taxon>
        <taxon>Bacillati</taxon>
        <taxon>Bacillota</taxon>
        <taxon>Clostridia</taxon>
        <taxon>Halanaerobiales</taxon>
        <taxon>Halanaerobiaceae</taxon>
        <taxon>Halanaerobium</taxon>
    </lineage>
</organism>
<evidence type="ECO:0000313" key="5">
    <source>
        <dbReference type="Proteomes" id="UP000199519"/>
    </source>
</evidence>
<protein>
    <submittedName>
        <fullName evidence="3">Uncharacterized protein</fullName>
    </submittedName>
</protein>
<reference evidence="4 5" key="1">
    <citation type="submission" date="2016-10" db="EMBL/GenBank/DDBJ databases">
        <authorList>
            <person name="Varghese N."/>
            <person name="Submissions S."/>
        </authorList>
    </citation>
    <scope>NUCLEOTIDE SEQUENCE [LARGE SCALE GENOMIC DNA]</scope>
    <source>
        <strain evidence="1 5">WG2</strain>
        <strain evidence="2 4">WG5</strain>
    </source>
</reference>
<evidence type="ECO:0000313" key="2">
    <source>
        <dbReference type="EMBL" id="SES87559.1"/>
    </source>
</evidence>
<dbReference type="RefSeq" id="WP_073159474.1">
    <property type="nucleotide sequence ID" value="NZ_FNBJ01000009.1"/>
</dbReference>
<name>A0A1M7N1M8_9FIRM</name>
<evidence type="ECO:0000313" key="1">
    <source>
        <dbReference type="EMBL" id="SDF29970.1"/>
    </source>
</evidence>
<dbReference type="EMBL" id="FNBJ01000009">
    <property type="protein sequence ID" value="SDF29970.1"/>
    <property type="molecule type" value="Genomic_DNA"/>
</dbReference>
<gene>
    <name evidence="3" type="ORF">C7954_13518</name>
    <name evidence="1" type="ORF">SAMN04488598_10960</name>
    <name evidence="2" type="ORF">SAMN04515652_10959</name>
</gene>
<dbReference type="EMBL" id="SOEF01000035">
    <property type="protein sequence ID" value="TDX38437.1"/>
    <property type="molecule type" value="Genomic_DNA"/>
</dbReference>
<proteinExistence type="predicted"/>
<evidence type="ECO:0000313" key="6">
    <source>
        <dbReference type="Proteomes" id="UP000295472"/>
    </source>
</evidence>
<dbReference type="Proteomes" id="UP000199519">
    <property type="component" value="Unassembled WGS sequence"/>
</dbReference>
<keyword evidence="5" id="KW-1185">Reference proteome</keyword>
<sequence length="86" mass="9853">MAKNLTTKKTLNKKALAESSLIYIFADDLITPGAKDLIREKKLRCKYIKKEELKAEIIKIIEELTTEQFSAEKKEKITKSILAKIV</sequence>
<evidence type="ECO:0000313" key="4">
    <source>
        <dbReference type="Proteomes" id="UP000198612"/>
    </source>
</evidence>
<dbReference type="EMBL" id="FOHG01000009">
    <property type="protein sequence ID" value="SES87559.1"/>
    <property type="molecule type" value="Genomic_DNA"/>
</dbReference>
<accession>A0A1M7N1M8</accession>
<reference evidence="3 6" key="2">
    <citation type="submission" date="2019-03" db="EMBL/GenBank/DDBJ databases">
        <title>Subsurface microbial communities from deep shales in Ohio and West Virginia, USA.</title>
        <authorList>
            <person name="Wrighton K."/>
        </authorList>
    </citation>
    <scope>NUCLEOTIDE SEQUENCE [LARGE SCALE GENOMIC DNA]</scope>
    <source>
        <strain evidence="3 6">DSMZ 11287</strain>
    </source>
</reference>
<evidence type="ECO:0000313" key="3">
    <source>
        <dbReference type="EMBL" id="TDX38437.1"/>
    </source>
</evidence>
<dbReference type="Proteomes" id="UP000198612">
    <property type="component" value="Unassembled WGS sequence"/>
</dbReference>
<dbReference type="AlphaFoldDB" id="A0A1M7N1M8"/>